<evidence type="ECO:0000256" key="3">
    <source>
        <dbReference type="ARBA" id="ARBA00022833"/>
    </source>
</evidence>
<dbReference type="InterPro" id="IPR006913">
    <property type="entry name" value="CENP-V/GFA"/>
</dbReference>
<dbReference type="InterPro" id="IPR011057">
    <property type="entry name" value="Mss4-like_sf"/>
</dbReference>
<dbReference type="SUPFAM" id="SSF51316">
    <property type="entry name" value="Mss4-like"/>
    <property type="match status" value="1"/>
</dbReference>
<evidence type="ECO:0000256" key="1">
    <source>
        <dbReference type="ARBA" id="ARBA00005495"/>
    </source>
</evidence>
<evidence type="ECO:0000259" key="5">
    <source>
        <dbReference type="PROSITE" id="PS51891"/>
    </source>
</evidence>
<gene>
    <name evidence="6" type="ORF">GRI94_00625</name>
    <name evidence="7" type="ORF">GRI94_14715</name>
</gene>
<feature type="domain" description="CENP-V/GFA" evidence="5">
    <location>
        <begin position="5"/>
        <end position="122"/>
    </location>
</feature>
<reference evidence="6 8" key="1">
    <citation type="submission" date="2019-12" db="EMBL/GenBank/DDBJ databases">
        <title>Genomic-based taxomic classification of the family Erythrobacteraceae.</title>
        <authorList>
            <person name="Xu L."/>
        </authorList>
    </citation>
    <scope>NUCLEOTIDE SEQUENCE [LARGE SCALE GENOMIC DNA]</scope>
    <source>
        <strain evidence="6 8">JCM 16677</strain>
    </source>
</reference>
<dbReference type="Gene3D" id="3.90.1590.10">
    <property type="entry name" value="glutathione-dependent formaldehyde- activating enzyme (gfa)"/>
    <property type="match status" value="1"/>
</dbReference>
<sequence>MTRPITGGCLCGSIRYAIAGDPPMQVTCHCKNCQRQAGTAFSCVVGMPPEMLEIDGEVKVYKDHGESGSAVYREFCGKCGSPVFTRADSASGMIFVKAGTFDDAERFSPTMHLFTKSQQHWLDTGSVPSFATMPAEGSD</sequence>
<dbReference type="EMBL" id="WTYE01000001">
    <property type="protein sequence ID" value="MXP33081.1"/>
    <property type="molecule type" value="Genomic_DNA"/>
</dbReference>
<keyword evidence="8" id="KW-1185">Reference proteome</keyword>
<evidence type="ECO:0000313" key="7">
    <source>
        <dbReference type="EMBL" id="MXP33081.1"/>
    </source>
</evidence>
<keyword evidence="3" id="KW-0862">Zinc</keyword>
<dbReference type="RefSeq" id="WP_160777881.1">
    <property type="nucleotide sequence ID" value="NZ_BAAAZF010000001.1"/>
</dbReference>
<dbReference type="EMBL" id="WTYE01000001">
    <property type="protein sequence ID" value="MXP30321.1"/>
    <property type="molecule type" value="Genomic_DNA"/>
</dbReference>
<dbReference type="GO" id="GO:0046872">
    <property type="term" value="F:metal ion binding"/>
    <property type="evidence" value="ECO:0007669"/>
    <property type="project" value="UniProtKB-KW"/>
</dbReference>
<accession>A0A845AN93</accession>
<evidence type="ECO:0000256" key="2">
    <source>
        <dbReference type="ARBA" id="ARBA00022723"/>
    </source>
</evidence>
<comment type="similarity">
    <text evidence="1">Belongs to the Gfa family.</text>
</comment>
<dbReference type="PROSITE" id="PS51891">
    <property type="entry name" value="CENP_V_GFA"/>
    <property type="match status" value="1"/>
</dbReference>
<dbReference type="Proteomes" id="UP000446786">
    <property type="component" value="Unassembled WGS sequence"/>
</dbReference>
<evidence type="ECO:0000313" key="8">
    <source>
        <dbReference type="Proteomes" id="UP000446786"/>
    </source>
</evidence>
<dbReference type="GO" id="GO:0016846">
    <property type="term" value="F:carbon-sulfur lyase activity"/>
    <property type="evidence" value="ECO:0007669"/>
    <property type="project" value="InterPro"/>
</dbReference>
<dbReference type="AlphaFoldDB" id="A0A845AN93"/>
<keyword evidence="4" id="KW-0456">Lyase</keyword>
<dbReference type="Pfam" id="PF04828">
    <property type="entry name" value="GFA"/>
    <property type="match status" value="1"/>
</dbReference>
<protein>
    <submittedName>
        <fullName evidence="6">Aldehyde-activating protein</fullName>
    </submittedName>
</protein>
<keyword evidence="2" id="KW-0479">Metal-binding</keyword>
<dbReference type="PANTHER" id="PTHR33337:SF40">
    <property type="entry name" value="CENP-V_GFA DOMAIN-CONTAINING PROTEIN-RELATED"/>
    <property type="match status" value="1"/>
</dbReference>
<evidence type="ECO:0000313" key="6">
    <source>
        <dbReference type="EMBL" id="MXP30321.1"/>
    </source>
</evidence>
<name>A0A845AN93_9SPHN</name>
<organism evidence="6 8">
    <name type="scientific">Parerythrobacter jejuensis</name>
    <dbReference type="NCBI Taxonomy" id="795812"/>
    <lineage>
        <taxon>Bacteria</taxon>
        <taxon>Pseudomonadati</taxon>
        <taxon>Pseudomonadota</taxon>
        <taxon>Alphaproteobacteria</taxon>
        <taxon>Sphingomonadales</taxon>
        <taxon>Erythrobacteraceae</taxon>
        <taxon>Parerythrobacter</taxon>
    </lineage>
</organism>
<dbReference type="OrthoDB" id="7186766at2"/>
<evidence type="ECO:0000256" key="4">
    <source>
        <dbReference type="ARBA" id="ARBA00023239"/>
    </source>
</evidence>
<proteinExistence type="inferred from homology"/>
<dbReference type="PANTHER" id="PTHR33337">
    <property type="entry name" value="GFA DOMAIN-CONTAINING PROTEIN"/>
    <property type="match status" value="1"/>
</dbReference>
<comment type="caution">
    <text evidence="6">The sequence shown here is derived from an EMBL/GenBank/DDBJ whole genome shotgun (WGS) entry which is preliminary data.</text>
</comment>